<dbReference type="InterPro" id="IPR013632">
    <property type="entry name" value="Rad51_C"/>
</dbReference>
<dbReference type="GO" id="GO:0000150">
    <property type="term" value="F:DNA strand exchange activity"/>
    <property type="evidence" value="ECO:0007669"/>
    <property type="project" value="TreeGrafter"/>
</dbReference>
<dbReference type="GO" id="GO:0005524">
    <property type="term" value="F:ATP binding"/>
    <property type="evidence" value="ECO:0007669"/>
    <property type="project" value="UniProtKB-KW"/>
</dbReference>
<dbReference type="InterPro" id="IPR027417">
    <property type="entry name" value="P-loop_NTPase"/>
</dbReference>
<accession>A0A1Q2YEF1</accession>
<evidence type="ECO:0000256" key="1">
    <source>
        <dbReference type="ARBA" id="ARBA00022741"/>
    </source>
</evidence>
<keyword evidence="1" id="KW-0547">Nucleotide-binding</keyword>
<dbReference type="GO" id="GO:0006312">
    <property type="term" value="P:mitotic recombination"/>
    <property type="evidence" value="ECO:0007669"/>
    <property type="project" value="TreeGrafter"/>
</dbReference>
<evidence type="ECO:0000313" key="4">
    <source>
        <dbReference type="EMBL" id="GAV27888.1"/>
    </source>
</evidence>
<dbReference type="InterPro" id="IPR020588">
    <property type="entry name" value="RecA_ATP-bd"/>
</dbReference>
<dbReference type="GO" id="GO:0061982">
    <property type="term" value="P:meiosis I cell cycle process"/>
    <property type="evidence" value="ECO:0007669"/>
    <property type="project" value="UniProtKB-ARBA"/>
</dbReference>
<dbReference type="OrthoDB" id="1861185at2759"/>
<keyword evidence="2" id="KW-0067">ATP-binding</keyword>
<proteinExistence type="predicted"/>
<dbReference type="AlphaFoldDB" id="A0A1Q2YEF1"/>
<dbReference type="EMBL" id="BDGI01000047">
    <property type="protein sequence ID" value="GAV27888.1"/>
    <property type="molecule type" value="Genomic_DNA"/>
</dbReference>
<keyword evidence="5" id="KW-1185">Reference proteome</keyword>
<dbReference type="Pfam" id="PF08423">
    <property type="entry name" value="Rad51"/>
    <property type="match status" value="1"/>
</dbReference>
<feature type="domain" description="RecA family profile 1" evidence="3">
    <location>
        <begin position="92"/>
        <end position="288"/>
    </location>
</feature>
<name>A0A1Q2YEF1_9ASCO</name>
<sequence>MDLTKYCADSSFILNKPYCESLLNTFRNNQITTPELLLSSITTVARKLNRTESEIFTFIDKYETETCDRIVKSLHKPIPFLTEKNDETLTVEPTLFSVGDESIDNILNGGIPTGYLIELSGKSASGKTNFLLTLSVTIQLPMEFGGLGPSIFSTETTNHVGVKTMYIPTESPLATQRLKQIIDSFTELLETNGISYDNQIFFPKLDNVLTTSNVMTNLEEQDHILRYQLPVMLERDPSIKLLIIDSLTHHVRAQLTWAEQRSYVQSLCAYLKGLAKQYNISIMVANQVTDKPVRGLYSGDNDVLWKLNTEYQLGWMNGWDDIGIMYRQLMRREGVIDEAGKSFERLDYLNDIQTGSYSNLSQREADSYSSESHYDSKSQITMKNDLQNILKSEQKRLFDSNYKVKVSGIGTRPALGLALLEYIDMRIVLSKEYVPIFDEKLIDEFSVELGIDTSNLEDSFVSESSNSLQNSSVPFETSTQRVDQKQIVKTIANNRYLKNYNFESFRSLRCVFGPLIPAGETRKAEFEIWKGGIRKYIR</sequence>
<gene>
    <name evidence="4" type="ORF">PMKS-001356</name>
</gene>
<protein>
    <recommendedName>
        <fullName evidence="3">RecA family profile 1 domain-containing protein</fullName>
    </recommendedName>
</protein>
<dbReference type="PANTHER" id="PTHR22942:SF66">
    <property type="entry name" value="RE19845P"/>
    <property type="match status" value="1"/>
</dbReference>
<dbReference type="GO" id="GO:0003690">
    <property type="term" value="F:double-stranded DNA binding"/>
    <property type="evidence" value="ECO:0007669"/>
    <property type="project" value="TreeGrafter"/>
</dbReference>
<dbReference type="Proteomes" id="UP000186136">
    <property type="component" value="Unassembled WGS sequence"/>
</dbReference>
<dbReference type="GO" id="GO:0042148">
    <property type="term" value="P:DNA strand invasion"/>
    <property type="evidence" value="ECO:0007669"/>
    <property type="project" value="TreeGrafter"/>
</dbReference>
<evidence type="ECO:0000313" key="5">
    <source>
        <dbReference type="Proteomes" id="UP000186136"/>
    </source>
</evidence>
<dbReference type="GO" id="GO:0140664">
    <property type="term" value="F:ATP-dependent DNA damage sensor activity"/>
    <property type="evidence" value="ECO:0007669"/>
    <property type="project" value="InterPro"/>
</dbReference>
<evidence type="ECO:0000259" key="3">
    <source>
        <dbReference type="PROSITE" id="PS50162"/>
    </source>
</evidence>
<comment type="caution">
    <text evidence="4">The sequence shown here is derived from an EMBL/GenBank/DDBJ whole genome shotgun (WGS) entry which is preliminary data.</text>
</comment>
<dbReference type="GO" id="GO:0000730">
    <property type="term" value="P:DNA recombinase assembly"/>
    <property type="evidence" value="ECO:0007669"/>
    <property type="project" value="TreeGrafter"/>
</dbReference>
<reference evidence="4 5" key="1">
    <citation type="submission" date="2016-08" db="EMBL/GenBank/DDBJ databases">
        <title>Whole genome shotgun sequence of Pichia membranifaciens KS47-1.</title>
        <authorList>
            <person name="Konishi M."/>
            <person name="Ishida M."/>
            <person name="Arakawa T."/>
            <person name="Kato Y."/>
            <person name="Horiuchi J."/>
        </authorList>
    </citation>
    <scope>NUCLEOTIDE SEQUENCE [LARGE SCALE GENOMIC DNA]</scope>
    <source>
        <strain evidence="4 5">KS47-1</strain>
    </source>
</reference>
<dbReference type="Gene3D" id="3.40.50.300">
    <property type="entry name" value="P-loop containing nucleotide triphosphate hydrolases"/>
    <property type="match status" value="1"/>
</dbReference>
<dbReference type="PROSITE" id="PS50162">
    <property type="entry name" value="RECA_2"/>
    <property type="match status" value="1"/>
</dbReference>
<organism evidence="4 5">
    <name type="scientific">Pichia membranifaciens</name>
    <dbReference type="NCBI Taxonomy" id="4926"/>
    <lineage>
        <taxon>Eukaryota</taxon>
        <taxon>Fungi</taxon>
        <taxon>Dikarya</taxon>
        <taxon>Ascomycota</taxon>
        <taxon>Saccharomycotina</taxon>
        <taxon>Pichiomycetes</taxon>
        <taxon>Pichiales</taxon>
        <taxon>Pichiaceae</taxon>
        <taxon>Pichia</taxon>
    </lineage>
</organism>
<dbReference type="GO" id="GO:0003697">
    <property type="term" value="F:single-stranded DNA binding"/>
    <property type="evidence" value="ECO:0007669"/>
    <property type="project" value="TreeGrafter"/>
</dbReference>
<dbReference type="PANTHER" id="PTHR22942">
    <property type="entry name" value="RECA/RAD51/RADA DNA STRAND-PAIRING FAMILY MEMBER"/>
    <property type="match status" value="1"/>
</dbReference>
<evidence type="ECO:0000256" key="2">
    <source>
        <dbReference type="ARBA" id="ARBA00022840"/>
    </source>
</evidence>
<dbReference type="SUPFAM" id="SSF52540">
    <property type="entry name" value="P-loop containing nucleoside triphosphate hydrolases"/>
    <property type="match status" value="1"/>
</dbReference>